<dbReference type="RefSeq" id="WP_226808500.1">
    <property type="nucleotide sequence ID" value="NZ_JAJBNW010000069.1"/>
</dbReference>
<name>A0A9Q4FKG3_9FIRM</name>
<protein>
    <submittedName>
        <fullName evidence="1">Uncharacterized protein</fullName>
    </submittedName>
</protein>
<dbReference type="AlphaFoldDB" id="A0A9Q4FKG3"/>
<dbReference type="EMBL" id="JAKNID010000001">
    <property type="protein sequence ID" value="MCG4563828.1"/>
    <property type="molecule type" value="Genomic_DNA"/>
</dbReference>
<reference evidence="1" key="1">
    <citation type="submission" date="2022-01" db="EMBL/GenBank/DDBJ databases">
        <title>Collection of gut derived symbiotic bacterial strains cultured from healthy donors.</title>
        <authorList>
            <person name="Lin H."/>
            <person name="Kohout C."/>
            <person name="Waligurski E."/>
            <person name="Pamer E.G."/>
        </authorList>
    </citation>
    <scope>NUCLEOTIDE SEQUENCE</scope>
    <source>
        <strain evidence="1">MSK.14.39</strain>
    </source>
</reference>
<dbReference type="Proteomes" id="UP001108123">
    <property type="component" value="Unassembled WGS sequence"/>
</dbReference>
<gene>
    <name evidence="1" type="ORF">L0P62_00035</name>
</gene>
<evidence type="ECO:0000313" key="1">
    <source>
        <dbReference type="EMBL" id="MCG4563828.1"/>
    </source>
</evidence>
<organism evidence="1 2">
    <name type="scientific">Anaerosalibacter bizertensis</name>
    <dbReference type="NCBI Taxonomy" id="932217"/>
    <lineage>
        <taxon>Bacteria</taxon>
        <taxon>Bacillati</taxon>
        <taxon>Bacillota</taxon>
        <taxon>Tissierellia</taxon>
        <taxon>Tissierellales</taxon>
        <taxon>Sporanaerobacteraceae</taxon>
        <taxon>Anaerosalibacter</taxon>
    </lineage>
</organism>
<evidence type="ECO:0000313" key="2">
    <source>
        <dbReference type="Proteomes" id="UP001108123"/>
    </source>
</evidence>
<proteinExistence type="predicted"/>
<sequence>MRWEPENYNMEVTTLWSFRERGNWATHNGRYRGNWSPYIPRNIIKRYSKENDMVLE</sequence>
<comment type="caution">
    <text evidence="1">The sequence shown here is derived from an EMBL/GenBank/DDBJ whole genome shotgun (WGS) entry which is preliminary data.</text>
</comment>
<keyword evidence="2" id="KW-1185">Reference proteome</keyword>
<accession>A0A9Q4FKG3</accession>